<sequence>MSNISIISTHYETIKKWMKVNFPERLAGLNGPASSETIAKLKAYFPDIPEDFLASLAVHNGESEDKGGGEDEDRYLLPGISIMLSVDEIISYYELKKEWHADAQDDEDGFYDEEDEYDLLFSALYYHPDWIPIAKDIYTVKGFTYIDMAPGPKGTKGQIIDVCESDTVVLAPSWSDFLKSYGEDLESGEYYINEESGIIFEKDEYDDEGELENEDELNLSEKEIKSVAISESIIFRGLGRITEKINSFIRELPEAEKLVSLVQGYNIPDDGPLTKKEKKEETKFRQKKEIVDIDSQLIQNGFDEVGIMRLNNGCIDMQFIVTVFYNVELQLYAQWWHTSDTALYGLSFINFNNPEGCISIEWNNTGSSFEDVRGINNRCEVLSKCNLQKMIEKANIFEKQKTVKPQQYIEYYGKANLQRAKAYIEQPVENLLAFSGLDISHKGRVLMFINSIKQPHAQVIDSFIKQLEILKLGLVKFE</sequence>
<dbReference type="AlphaFoldDB" id="A0A853IPR9"/>
<reference evidence="1 2" key="1">
    <citation type="submission" date="2020-07" db="EMBL/GenBank/DDBJ databases">
        <title>Endozoicomonas sp. nov., isolated from sediment.</title>
        <authorList>
            <person name="Gu T."/>
        </authorList>
    </citation>
    <scope>NUCLEOTIDE SEQUENCE [LARGE SCALE GENOMIC DNA]</scope>
    <source>
        <strain evidence="1 2">SM1973</strain>
    </source>
</reference>
<protein>
    <submittedName>
        <fullName evidence="1">SMI1/KNR4 family protein</fullName>
    </submittedName>
</protein>
<evidence type="ECO:0000313" key="1">
    <source>
        <dbReference type="EMBL" id="NYZ69896.1"/>
    </source>
</evidence>
<keyword evidence="2" id="KW-1185">Reference proteome</keyword>
<dbReference type="SUPFAM" id="SSF160631">
    <property type="entry name" value="SMI1/KNR4-like"/>
    <property type="match status" value="1"/>
</dbReference>
<dbReference type="InterPro" id="IPR037883">
    <property type="entry name" value="Knr4/Smi1-like_sf"/>
</dbReference>
<dbReference type="GO" id="GO:0043332">
    <property type="term" value="C:mating projection tip"/>
    <property type="evidence" value="ECO:0007669"/>
    <property type="project" value="TreeGrafter"/>
</dbReference>
<proteinExistence type="predicted"/>
<dbReference type="Proteomes" id="UP000569732">
    <property type="component" value="Unassembled WGS sequence"/>
</dbReference>
<evidence type="ECO:0000313" key="2">
    <source>
        <dbReference type="Proteomes" id="UP000569732"/>
    </source>
</evidence>
<dbReference type="EMBL" id="JACCKB010000178">
    <property type="protein sequence ID" value="NYZ69896.1"/>
    <property type="molecule type" value="Genomic_DNA"/>
</dbReference>
<organism evidence="1 2">
    <name type="scientific">Spartinivicinus marinus</name>
    <dbReference type="NCBI Taxonomy" id="2994442"/>
    <lineage>
        <taxon>Bacteria</taxon>
        <taxon>Pseudomonadati</taxon>
        <taxon>Pseudomonadota</taxon>
        <taxon>Gammaproteobacteria</taxon>
        <taxon>Oceanospirillales</taxon>
        <taxon>Zooshikellaceae</taxon>
        <taxon>Spartinivicinus</taxon>
    </lineage>
</organism>
<dbReference type="PANTHER" id="PTHR47432:SF1">
    <property type="entry name" value="CELL WALL ASSEMBLY REGULATOR SMI1"/>
    <property type="match status" value="1"/>
</dbReference>
<dbReference type="RefSeq" id="WP_180571858.1">
    <property type="nucleotide sequence ID" value="NZ_JACCKB010000178.1"/>
</dbReference>
<comment type="caution">
    <text evidence="1">The sequence shown here is derived from an EMBL/GenBank/DDBJ whole genome shotgun (WGS) entry which is preliminary data.</text>
</comment>
<accession>A0A853IPR9</accession>
<name>A0A853IPR9_9GAMM</name>
<dbReference type="InterPro" id="IPR051873">
    <property type="entry name" value="KNR4/SMI1_regulator"/>
</dbReference>
<gene>
    <name evidence="1" type="ORF">H0A36_28180</name>
</gene>
<dbReference type="PANTHER" id="PTHR47432">
    <property type="entry name" value="CELL WALL ASSEMBLY REGULATOR SMI1"/>
    <property type="match status" value="1"/>
</dbReference>